<evidence type="ECO:0000313" key="2">
    <source>
        <dbReference type="WBParaSite" id="nRc.2.0.1.t34627-RA"/>
    </source>
</evidence>
<organism evidence="1 2">
    <name type="scientific">Romanomermis culicivorax</name>
    <name type="common">Nematode worm</name>
    <dbReference type="NCBI Taxonomy" id="13658"/>
    <lineage>
        <taxon>Eukaryota</taxon>
        <taxon>Metazoa</taxon>
        <taxon>Ecdysozoa</taxon>
        <taxon>Nematoda</taxon>
        <taxon>Enoplea</taxon>
        <taxon>Dorylaimia</taxon>
        <taxon>Mermithida</taxon>
        <taxon>Mermithoidea</taxon>
        <taxon>Mermithidae</taxon>
        <taxon>Romanomermis</taxon>
    </lineage>
</organism>
<dbReference type="WBParaSite" id="nRc.2.0.1.t34627-RA">
    <property type="protein sequence ID" value="nRc.2.0.1.t34627-RA"/>
    <property type="gene ID" value="nRc.2.0.1.g34627"/>
</dbReference>
<dbReference type="Proteomes" id="UP000887565">
    <property type="component" value="Unplaced"/>
</dbReference>
<reference evidence="2" key="1">
    <citation type="submission" date="2022-11" db="UniProtKB">
        <authorList>
            <consortium name="WormBaseParasite"/>
        </authorList>
    </citation>
    <scope>IDENTIFICATION</scope>
</reference>
<proteinExistence type="predicted"/>
<name>A0A915K7A6_ROMCU</name>
<dbReference type="AlphaFoldDB" id="A0A915K7A6"/>
<protein>
    <submittedName>
        <fullName evidence="2">Uncharacterized protein</fullName>
    </submittedName>
</protein>
<accession>A0A915K7A6</accession>
<keyword evidence="1" id="KW-1185">Reference proteome</keyword>
<sequence>MTSIANLGRGSSRTGVGAGMALLEFRRIADREEINSYSILNSSQINFHNNGDWRVSAFGPVMFSDSLAGDGLVFKSNLRDNRIAPVTGSRPKYLTINSSLTFKLSALACFTFFKSSWELGIKIGSLPGRKVKLRPFSKTSTILVL</sequence>
<evidence type="ECO:0000313" key="1">
    <source>
        <dbReference type="Proteomes" id="UP000887565"/>
    </source>
</evidence>